<evidence type="ECO:0000313" key="3">
    <source>
        <dbReference type="RefSeq" id="XP_006812062.1"/>
    </source>
</evidence>
<dbReference type="InterPro" id="IPR056177">
    <property type="entry name" value="CRF-BP_N"/>
</dbReference>
<protein>
    <submittedName>
        <fullName evidence="3">Corticotropin-releasing factor-binding protein-like</fullName>
    </submittedName>
</protein>
<feature type="domain" description="Corticotropin-releasing factor binding protein N-terminal" evidence="1">
    <location>
        <begin position="10"/>
        <end position="71"/>
    </location>
</feature>
<dbReference type="InterPro" id="IPR008435">
    <property type="entry name" value="CRF-bd"/>
</dbReference>
<dbReference type="PANTHER" id="PTHR10278">
    <property type="entry name" value="CORTICOTROPIN-RELEASING FACTOR-BINDING PROTEIN"/>
    <property type="match status" value="1"/>
</dbReference>
<proteinExistence type="predicted"/>
<reference evidence="3" key="1">
    <citation type="submission" date="2025-08" db="UniProtKB">
        <authorList>
            <consortium name="RefSeq"/>
        </authorList>
    </citation>
    <scope>IDENTIFICATION</scope>
    <source>
        <tissue evidence="3">Testes</tissue>
    </source>
</reference>
<gene>
    <name evidence="3" type="primary">LOC102806145</name>
</gene>
<keyword evidence="2" id="KW-1185">Reference proteome</keyword>
<dbReference type="Proteomes" id="UP000694865">
    <property type="component" value="Unplaced"/>
</dbReference>
<dbReference type="Pfam" id="PF05428">
    <property type="entry name" value="CRF-BP_N"/>
    <property type="match status" value="1"/>
</dbReference>
<evidence type="ECO:0000259" key="1">
    <source>
        <dbReference type="Pfam" id="PF05428"/>
    </source>
</evidence>
<name>A0ABM0LWC1_SACKO</name>
<evidence type="ECO:0000313" key="2">
    <source>
        <dbReference type="Proteomes" id="UP000694865"/>
    </source>
</evidence>
<accession>A0ABM0LWC1</accession>
<dbReference type="RefSeq" id="XP_006812062.1">
    <property type="nucleotide sequence ID" value="XM_006811999.1"/>
</dbReference>
<dbReference type="PANTHER" id="PTHR10278:SF0">
    <property type="entry name" value="CORTICOTROPIN-RELEASING FACTOR-BINDING PROTEIN"/>
    <property type="match status" value="1"/>
</dbReference>
<sequence length="263" mass="29151">MTSTPVSLFIDGWMIQGEIVPSPEDHATPFEDRFTEFCGRPEERYIASQNVAQLYYRITKPGSGFKVSYRARKVKHPCNAVAMNSNGEHSLSNYGNQGNCTFSILYSSRIFIHDVDIGVHDGNDYNTCIQGNDYAQFLKTSVLTSADTQIVTEMCGKSGFKVNAKGDMEMKWSTRCDAGQAVLPSTYESNGGPPADIKRSLDEAFLEAISEPSTAQCSHVAQMNVPLNCLHSVVRLVSSGNYDNHISFKYVRYEGKEDGECFS</sequence>
<organism evidence="2 3">
    <name type="scientific">Saccoglossus kowalevskii</name>
    <name type="common">Acorn worm</name>
    <dbReference type="NCBI Taxonomy" id="10224"/>
    <lineage>
        <taxon>Eukaryota</taxon>
        <taxon>Metazoa</taxon>
        <taxon>Hemichordata</taxon>
        <taxon>Enteropneusta</taxon>
        <taxon>Harrimaniidae</taxon>
        <taxon>Saccoglossus</taxon>
    </lineage>
</organism>
<dbReference type="GeneID" id="102806145"/>